<dbReference type="Gene3D" id="4.10.280.10">
    <property type="entry name" value="Helix-loop-helix DNA-binding domain"/>
    <property type="match status" value="1"/>
</dbReference>
<accession>A0AAV2RH05</accession>
<evidence type="ECO:0000256" key="1">
    <source>
        <dbReference type="ARBA" id="ARBA00023015"/>
    </source>
</evidence>
<dbReference type="FunFam" id="4.10.280.10:FF:000015">
    <property type="entry name" value="T-cell acute lymphocytic leukemia 1"/>
    <property type="match status" value="1"/>
</dbReference>
<feature type="region of interest" description="Disordered" evidence="4">
    <location>
        <begin position="41"/>
        <end position="77"/>
    </location>
</feature>
<protein>
    <recommendedName>
        <fullName evidence="5">BHLH domain-containing protein</fullName>
    </recommendedName>
</protein>
<evidence type="ECO:0000256" key="2">
    <source>
        <dbReference type="ARBA" id="ARBA00023125"/>
    </source>
</evidence>
<dbReference type="PANTHER" id="PTHR13864">
    <property type="entry name" value="T-CELL ACUTE LYMPHOCYTIC LEUKEMIA/STEM CELL LEUKEMIA-RELATED"/>
    <property type="match status" value="1"/>
</dbReference>
<dbReference type="SMART" id="SM00353">
    <property type="entry name" value="HLH"/>
    <property type="match status" value="1"/>
</dbReference>
<organism evidence="6 7">
    <name type="scientific">Meganyctiphanes norvegica</name>
    <name type="common">Northern krill</name>
    <name type="synonym">Thysanopoda norvegica</name>
    <dbReference type="NCBI Taxonomy" id="48144"/>
    <lineage>
        <taxon>Eukaryota</taxon>
        <taxon>Metazoa</taxon>
        <taxon>Ecdysozoa</taxon>
        <taxon>Arthropoda</taxon>
        <taxon>Crustacea</taxon>
        <taxon>Multicrustacea</taxon>
        <taxon>Malacostraca</taxon>
        <taxon>Eumalacostraca</taxon>
        <taxon>Eucarida</taxon>
        <taxon>Euphausiacea</taxon>
        <taxon>Euphausiidae</taxon>
        <taxon>Meganyctiphanes</taxon>
    </lineage>
</organism>
<proteinExistence type="predicted"/>
<gene>
    <name evidence="6" type="ORF">MNOR_LOCUS23365</name>
</gene>
<dbReference type="PANTHER" id="PTHR13864:SF15">
    <property type="entry name" value="T-CELL ACUTE LYMPHOCYTIC LEUKEMIA PROTEIN 1 HOMOLOG-RELATED"/>
    <property type="match status" value="1"/>
</dbReference>
<evidence type="ECO:0000259" key="5">
    <source>
        <dbReference type="PROSITE" id="PS50888"/>
    </source>
</evidence>
<keyword evidence="7" id="KW-1185">Reference proteome</keyword>
<dbReference type="CDD" id="cd19708">
    <property type="entry name" value="bHLH_TS_dHLH3B_like"/>
    <property type="match status" value="1"/>
</dbReference>
<dbReference type="GO" id="GO:0000978">
    <property type="term" value="F:RNA polymerase II cis-regulatory region sequence-specific DNA binding"/>
    <property type="evidence" value="ECO:0007669"/>
    <property type="project" value="TreeGrafter"/>
</dbReference>
<name>A0AAV2RH05_MEGNR</name>
<feature type="domain" description="BHLH" evidence="5">
    <location>
        <begin position="119"/>
        <end position="171"/>
    </location>
</feature>
<dbReference type="GO" id="GO:0000981">
    <property type="term" value="F:DNA-binding transcription factor activity, RNA polymerase II-specific"/>
    <property type="evidence" value="ECO:0007669"/>
    <property type="project" value="InterPro"/>
</dbReference>
<feature type="region of interest" description="Disordered" evidence="4">
    <location>
        <begin position="247"/>
        <end position="323"/>
    </location>
</feature>
<reference evidence="6 7" key="1">
    <citation type="submission" date="2024-05" db="EMBL/GenBank/DDBJ databases">
        <authorList>
            <person name="Wallberg A."/>
        </authorList>
    </citation>
    <scope>NUCLEOTIDE SEQUENCE [LARGE SCALE GENOMIC DNA]</scope>
</reference>
<dbReference type="Pfam" id="PF00010">
    <property type="entry name" value="HLH"/>
    <property type="match status" value="1"/>
</dbReference>
<dbReference type="InterPro" id="IPR011598">
    <property type="entry name" value="bHLH_dom"/>
</dbReference>
<keyword evidence="3" id="KW-0804">Transcription</keyword>
<feature type="region of interest" description="Disordered" evidence="4">
    <location>
        <begin position="348"/>
        <end position="367"/>
    </location>
</feature>
<dbReference type="InterPro" id="IPR036638">
    <property type="entry name" value="HLH_DNA-bd_sf"/>
</dbReference>
<feature type="compositionally biased region" description="Low complexity" evidence="4">
    <location>
        <begin position="289"/>
        <end position="306"/>
    </location>
</feature>
<keyword evidence="1" id="KW-0805">Transcription regulation</keyword>
<dbReference type="PROSITE" id="PS50888">
    <property type="entry name" value="BHLH"/>
    <property type="match status" value="1"/>
</dbReference>
<sequence>MMDKVEEAGSPVRCAGCVEGCGSSGCVGGCGGGGGDSSDLDLADLSDDTRDSTIASDDDNGQEIFDGGPDHESNSSLTHTQKFIDWRATHTGECEGGSGEAALHNGIVVTSSALDKASPPRVFTNTRERWRQQNVSGAFAELRRLVPTHPPDKKLSKNEILRLTIKYIKLLNSVLEWQQKEDEMWEHSNELEKPDLASGIEDEKIVISCQAKSSMMNSSNTSNAIARLSLNSSLPISTVVTPVPSVLSAQPAPTSSLNKSTSLHRHQQQELGCHSSSPQSPSPLFYRQSPSSPNDSCSSFSSSISPTARKLSPIHNNTATPMIPNTITTTSRLSPLSSVTSVRLATQTLTSPPSSLPGSITRAPVPQVTNSSQTVQIDDTVRCNERRFHPYVLAVRVRPGLALLPHHK</sequence>
<evidence type="ECO:0000256" key="3">
    <source>
        <dbReference type="ARBA" id="ARBA00023163"/>
    </source>
</evidence>
<evidence type="ECO:0000256" key="4">
    <source>
        <dbReference type="SAM" id="MobiDB-lite"/>
    </source>
</evidence>
<dbReference type="Proteomes" id="UP001497623">
    <property type="component" value="Unassembled WGS sequence"/>
</dbReference>
<feature type="compositionally biased region" description="Polar residues" evidence="4">
    <location>
        <begin position="314"/>
        <end position="323"/>
    </location>
</feature>
<dbReference type="EMBL" id="CAXKWB010020514">
    <property type="protein sequence ID" value="CAL4122643.1"/>
    <property type="molecule type" value="Genomic_DNA"/>
</dbReference>
<dbReference type="SUPFAM" id="SSF47459">
    <property type="entry name" value="HLH, helix-loop-helix DNA-binding domain"/>
    <property type="match status" value="1"/>
</dbReference>
<evidence type="ECO:0000313" key="6">
    <source>
        <dbReference type="EMBL" id="CAL4122643.1"/>
    </source>
</evidence>
<dbReference type="GO" id="GO:0046983">
    <property type="term" value="F:protein dimerization activity"/>
    <property type="evidence" value="ECO:0007669"/>
    <property type="project" value="InterPro"/>
</dbReference>
<feature type="compositionally biased region" description="Low complexity" evidence="4">
    <location>
        <begin position="348"/>
        <end position="357"/>
    </location>
</feature>
<dbReference type="InterPro" id="IPR040238">
    <property type="entry name" value="TAL-like"/>
</dbReference>
<comment type="caution">
    <text evidence="6">The sequence shown here is derived from an EMBL/GenBank/DDBJ whole genome shotgun (WGS) entry which is preliminary data.</text>
</comment>
<keyword evidence="2" id="KW-0238">DNA-binding</keyword>
<evidence type="ECO:0000313" key="7">
    <source>
        <dbReference type="Proteomes" id="UP001497623"/>
    </source>
</evidence>
<dbReference type="AlphaFoldDB" id="A0AAV2RH05"/>
<feature type="compositionally biased region" description="Polar residues" evidence="4">
    <location>
        <begin position="251"/>
        <end position="261"/>
    </location>
</feature>